<proteinExistence type="predicted"/>
<reference evidence="4" key="1">
    <citation type="journal article" date="2019" name="Int. J. Syst. Evol. Microbiol.">
        <title>The Global Catalogue of Microorganisms (GCM) 10K type strain sequencing project: providing services to taxonomists for standard genome sequencing and annotation.</title>
        <authorList>
            <consortium name="The Broad Institute Genomics Platform"/>
            <consortium name="The Broad Institute Genome Sequencing Center for Infectious Disease"/>
            <person name="Wu L."/>
            <person name="Ma J."/>
        </authorList>
    </citation>
    <scope>NUCLEOTIDE SEQUENCE [LARGE SCALE GENOMIC DNA]</scope>
    <source>
        <strain evidence="4">JCM 12763</strain>
    </source>
</reference>
<organism evidence="3 4">
    <name type="scientific">Streptomyces pratens</name>
    <dbReference type="NCBI Taxonomy" id="887456"/>
    <lineage>
        <taxon>Bacteria</taxon>
        <taxon>Bacillati</taxon>
        <taxon>Actinomycetota</taxon>
        <taxon>Actinomycetes</taxon>
        <taxon>Kitasatosporales</taxon>
        <taxon>Streptomycetaceae</taxon>
        <taxon>Streptomyces</taxon>
    </lineage>
</organism>
<protein>
    <submittedName>
        <fullName evidence="3">Excalibur calcium-binding protein</fullName>
    </submittedName>
</protein>
<dbReference type="Proteomes" id="UP001596242">
    <property type="component" value="Unassembled WGS sequence"/>
</dbReference>
<dbReference type="RefSeq" id="WP_386407284.1">
    <property type="nucleotide sequence ID" value="NZ_JBHSPT010000137.1"/>
</dbReference>
<name>A0ABW1MBP1_9ACTN</name>
<evidence type="ECO:0000256" key="1">
    <source>
        <dbReference type="SAM" id="MobiDB-lite"/>
    </source>
</evidence>
<keyword evidence="4" id="KW-1185">Reference proteome</keyword>
<evidence type="ECO:0000313" key="4">
    <source>
        <dbReference type="Proteomes" id="UP001596242"/>
    </source>
</evidence>
<feature type="chain" id="PRO_5046714285" evidence="2">
    <location>
        <begin position="27"/>
        <end position="165"/>
    </location>
</feature>
<dbReference type="EMBL" id="JBHSPT010000137">
    <property type="protein sequence ID" value="MFC6060737.1"/>
    <property type="molecule type" value="Genomic_DNA"/>
</dbReference>
<gene>
    <name evidence="3" type="ORF">ACFP50_36700</name>
</gene>
<accession>A0ABW1MBP1</accession>
<feature type="compositionally biased region" description="Basic and acidic residues" evidence="1">
    <location>
        <begin position="47"/>
        <end position="56"/>
    </location>
</feature>
<evidence type="ECO:0000313" key="3">
    <source>
        <dbReference type="EMBL" id="MFC6060737.1"/>
    </source>
</evidence>
<evidence type="ECO:0000256" key="2">
    <source>
        <dbReference type="SAM" id="SignalP"/>
    </source>
</evidence>
<feature type="signal peptide" evidence="2">
    <location>
        <begin position="1"/>
        <end position="26"/>
    </location>
</feature>
<feature type="region of interest" description="Disordered" evidence="1">
    <location>
        <begin position="44"/>
        <end position="107"/>
    </location>
</feature>
<feature type="compositionally biased region" description="Low complexity" evidence="1">
    <location>
        <begin position="80"/>
        <end position="107"/>
    </location>
</feature>
<keyword evidence="2" id="KW-0732">Signal</keyword>
<sequence length="165" mass="16667">MRRRTGALGILVALAATLPVAHTAHAQDLDCADVTYQEEAQSLFNLDRSDPNRLDEDQGPDDNVACEALPRRDGSLISSTSAPRPTAATTASAIPTAPATPAAPLAPTVPPAVAAPATIAPTRGVEGGLGGSSATGPSDWDTGVGLAFAAGALATTGYLVKRRRS</sequence>
<comment type="caution">
    <text evidence="3">The sequence shown here is derived from an EMBL/GenBank/DDBJ whole genome shotgun (WGS) entry which is preliminary data.</text>
</comment>